<feature type="domain" description="CheB-type methylesterase" evidence="5">
    <location>
        <begin position="1"/>
        <end position="189"/>
    </location>
</feature>
<dbReference type="AlphaFoldDB" id="A0A6M5Y8G0"/>
<comment type="catalytic activity">
    <reaction evidence="3">
        <text>[protein]-L-glutamate 5-O-methyl ester + H2O = L-glutamyl-[protein] + methanol + H(+)</text>
        <dbReference type="Rhea" id="RHEA:23236"/>
        <dbReference type="Rhea" id="RHEA-COMP:10208"/>
        <dbReference type="Rhea" id="RHEA-COMP:10311"/>
        <dbReference type="ChEBI" id="CHEBI:15377"/>
        <dbReference type="ChEBI" id="CHEBI:15378"/>
        <dbReference type="ChEBI" id="CHEBI:17790"/>
        <dbReference type="ChEBI" id="CHEBI:29973"/>
        <dbReference type="ChEBI" id="CHEBI:82795"/>
        <dbReference type="EC" id="3.1.1.61"/>
    </reaction>
</comment>
<feature type="active site" evidence="4">
    <location>
        <position position="131"/>
    </location>
</feature>
<dbReference type="Proteomes" id="UP000502756">
    <property type="component" value="Chromosome"/>
</dbReference>
<dbReference type="GO" id="GO:0005737">
    <property type="term" value="C:cytoplasm"/>
    <property type="evidence" value="ECO:0007669"/>
    <property type="project" value="InterPro"/>
</dbReference>
<evidence type="ECO:0000256" key="1">
    <source>
        <dbReference type="ARBA" id="ARBA00022801"/>
    </source>
</evidence>
<dbReference type="PANTHER" id="PTHR42872">
    <property type="entry name" value="PROTEIN-GLUTAMATE METHYLESTERASE/PROTEIN-GLUTAMINE GLUTAMINASE"/>
    <property type="match status" value="1"/>
</dbReference>
<evidence type="ECO:0000256" key="4">
    <source>
        <dbReference type="PROSITE-ProRule" id="PRU00050"/>
    </source>
</evidence>
<evidence type="ECO:0000256" key="2">
    <source>
        <dbReference type="ARBA" id="ARBA00039140"/>
    </source>
</evidence>
<dbReference type="InterPro" id="IPR011247">
    <property type="entry name" value="Chemotax_prot-Glu_Me-esterase"/>
</dbReference>
<dbReference type="GO" id="GO:0000156">
    <property type="term" value="F:phosphorelay response regulator activity"/>
    <property type="evidence" value="ECO:0007669"/>
    <property type="project" value="InterPro"/>
</dbReference>
<dbReference type="PROSITE" id="PS50122">
    <property type="entry name" value="CHEB"/>
    <property type="match status" value="1"/>
</dbReference>
<name>A0A6M5Y8G0_9BACT</name>
<dbReference type="InterPro" id="IPR000673">
    <property type="entry name" value="Sig_transdc_resp-reg_Me-estase"/>
</dbReference>
<feature type="active site" evidence="4">
    <location>
        <position position="12"/>
    </location>
</feature>
<organism evidence="6 7">
    <name type="scientific">Spirosoma taeanense</name>
    <dbReference type="NCBI Taxonomy" id="2735870"/>
    <lineage>
        <taxon>Bacteria</taxon>
        <taxon>Pseudomonadati</taxon>
        <taxon>Bacteroidota</taxon>
        <taxon>Cytophagia</taxon>
        <taxon>Cytophagales</taxon>
        <taxon>Cytophagaceae</taxon>
        <taxon>Spirosoma</taxon>
    </lineage>
</organism>
<evidence type="ECO:0000313" key="7">
    <source>
        <dbReference type="Proteomes" id="UP000502756"/>
    </source>
</evidence>
<dbReference type="RefSeq" id="WP_171739486.1">
    <property type="nucleotide sequence ID" value="NZ_CP053435.1"/>
</dbReference>
<feature type="active site" evidence="4">
    <location>
        <position position="39"/>
    </location>
</feature>
<accession>A0A6M5Y8G0</accession>
<evidence type="ECO:0000313" key="6">
    <source>
        <dbReference type="EMBL" id="QJW89646.1"/>
    </source>
</evidence>
<dbReference type="PIRSF" id="PIRSF036461">
    <property type="entry name" value="Chmtx_methlestr"/>
    <property type="match status" value="1"/>
</dbReference>
<sequence>MAKHDIVVVGSSAGGIVALKELVAQLPADFNASLFIVQHLSPNAPSLLPEILNRSGALVAVHPKDGDPIQPGHIYIAPPDHHLLIEPNRVVVTKGPKENRFRPSIDALFRSAAYNYGPRVIGVVLTGLLDDGTSGMWSIKRLGGLGIIQEPEDALYPSMPMSVLEYVEVDHIVPIARIGNLLSQLTQEPVPEKPTLSPQETRRLETEVKIAAEDGAFEMGILDMGEPSHLTCPECHGALVSIKEGKLIRYRCHTGHSFTADSLLAELSKSVEEMYWQVVRGLEETVMLMEQMGKNFIDNGNADTGEQFLRKASEARERSRIIRQLVFEQGAIQQDDIPRP</sequence>
<dbReference type="EC" id="3.1.1.61" evidence="2"/>
<dbReference type="SUPFAM" id="SSF52738">
    <property type="entry name" value="Methylesterase CheB, C-terminal domain"/>
    <property type="match status" value="1"/>
</dbReference>
<dbReference type="EMBL" id="CP053435">
    <property type="protein sequence ID" value="QJW89646.1"/>
    <property type="molecule type" value="Genomic_DNA"/>
</dbReference>
<dbReference type="GO" id="GO:0006935">
    <property type="term" value="P:chemotaxis"/>
    <property type="evidence" value="ECO:0007669"/>
    <property type="project" value="UniProtKB-UniRule"/>
</dbReference>
<gene>
    <name evidence="6" type="ORF">HNV11_09760</name>
</gene>
<dbReference type="KEGG" id="stae:HNV11_09760"/>
<protein>
    <recommendedName>
        <fullName evidence="2">protein-glutamate methylesterase</fullName>
        <ecNumber evidence="2">3.1.1.61</ecNumber>
    </recommendedName>
</protein>
<dbReference type="CDD" id="cd16433">
    <property type="entry name" value="CheB"/>
    <property type="match status" value="1"/>
</dbReference>
<dbReference type="Gene3D" id="3.40.50.180">
    <property type="entry name" value="Methylesterase CheB, C-terminal domain"/>
    <property type="match status" value="1"/>
</dbReference>
<dbReference type="GO" id="GO:0008984">
    <property type="term" value="F:protein-glutamate methylesterase activity"/>
    <property type="evidence" value="ECO:0007669"/>
    <property type="project" value="UniProtKB-EC"/>
</dbReference>
<keyword evidence="1 4" id="KW-0378">Hydrolase</keyword>
<evidence type="ECO:0000256" key="3">
    <source>
        <dbReference type="ARBA" id="ARBA00048267"/>
    </source>
</evidence>
<keyword evidence="4" id="KW-0145">Chemotaxis</keyword>
<dbReference type="PANTHER" id="PTHR42872:SF6">
    <property type="entry name" value="PROTEIN-GLUTAMATE METHYLESTERASE_PROTEIN-GLUTAMINE GLUTAMINASE"/>
    <property type="match status" value="1"/>
</dbReference>
<reference evidence="6 7" key="1">
    <citation type="submission" date="2020-05" db="EMBL/GenBank/DDBJ databases">
        <title>Genome sequencing of Spirosoma sp. TS118.</title>
        <authorList>
            <person name="Lee J.-H."/>
            <person name="Jeong S."/>
            <person name="Zhao L."/>
            <person name="Jung J.-H."/>
            <person name="Kim M.-K."/>
            <person name="Lim S."/>
        </authorList>
    </citation>
    <scope>NUCLEOTIDE SEQUENCE [LARGE SCALE GENOMIC DNA]</scope>
    <source>
        <strain evidence="6 7">TS118</strain>
    </source>
</reference>
<evidence type="ECO:0000259" key="5">
    <source>
        <dbReference type="PROSITE" id="PS50122"/>
    </source>
</evidence>
<dbReference type="InterPro" id="IPR035909">
    <property type="entry name" value="CheB_C"/>
</dbReference>
<proteinExistence type="predicted"/>
<keyword evidence="7" id="KW-1185">Reference proteome</keyword>
<dbReference type="Pfam" id="PF01339">
    <property type="entry name" value="CheB_methylest"/>
    <property type="match status" value="1"/>
</dbReference>